<keyword evidence="2 4" id="KW-0560">Oxidoreductase</keyword>
<sequence>MSDHLAIVELNAAFASQKTAFAADRAPSAATRKARIETMMDMVRAYRHSIHDALAADFGSHPKGASDLIEMLGILGRAQYALDHLEEWMRPQPRHADPALMGRSEVYIQPQPKGVIGNIVPWNFPFDIALGPMVDMFAAGNRVMIKPSDYTPACAELLKIMIGEYFPADLAYVAVGGLDLARAFSKLPLDHLLYTGSPNVGREIMAAAASNLTPVTLELGGKCPTVMTSGSVTRENVDTVIGTKIIKNGQMCISVDHVYVPREDVAAFTDHARAFMAEVVPDYAKTSECTGIISDRHLARLSGMLDEVANLASVVTFEENAATDPETRRMPMHLVIDPPADTAVMTEEIFGPIMPVIPYDSLADVIDRINAGERPLAVYVFSENENQIAQVLDETTTGGAAVNLCAIQGGLPSLGFGGTGSSGMGRHHGEDGFREFSNPRGVVVKKGDVNVDLFWSPYDKAARLVEETMSAPVLG</sequence>
<dbReference type="AlphaFoldDB" id="A0A0M3AP41"/>
<dbReference type="InterPro" id="IPR016162">
    <property type="entry name" value="Ald_DH_N"/>
</dbReference>
<evidence type="ECO:0000256" key="4">
    <source>
        <dbReference type="PIRNR" id="PIRNR036492"/>
    </source>
</evidence>
<proteinExistence type="inferred from homology"/>
<organism evidence="7 8">
    <name type="scientific">Sphingobium chungbukense</name>
    <dbReference type="NCBI Taxonomy" id="56193"/>
    <lineage>
        <taxon>Bacteria</taxon>
        <taxon>Pseudomonadati</taxon>
        <taxon>Pseudomonadota</taxon>
        <taxon>Alphaproteobacteria</taxon>
        <taxon>Sphingomonadales</taxon>
        <taxon>Sphingomonadaceae</taxon>
        <taxon>Sphingobium</taxon>
    </lineage>
</organism>
<dbReference type="Gene3D" id="3.40.605.10">
    <property type="entry name" value="Aldehyde Dehydrogenase, Chain A, domain 1"/>
    <property type="match status" value="1"/>
</dbReference>
<dbReference type="InterPro" id="IPR012394">
    <property type="entry name" value="Aldehyde_DH_NAD(P)"/>
</dbReference>
<dbReference type="InterPro" id="IPR015590">
    <property type="entry name" value="Aldehyde_DH_dom"/>
</dbReference>
<name>A0A0M3AP41_9SPHN</name>
<feature type="domain" description="Aldehyde dehydrogenase" evidence="6">
    <location>
        <begin position="10"/>
        <end position="440"/>
    </location>
</feature>
<dbReference type="GO" id="GO:0004029">
    <property type="term" value="F:aldehyde dehydrogenase (NAD+) activity"/>
    <property type="evidence" value="ECO:0007669"/>
    <property type="project" value="TreeGrafter"/>
</dbReference>
<reference evidence="7 8" key="1">
    <citation type="submission" date="2015-04" db="EMBL/GenBank/DDBJ databases">
        <title>Genome sequence of aromatic hydrocarbons-degrading Sphingobium chungbukense DJ77.</title>
        <authorList>
            <person name="Kim Y.-C."/>
            <person name="Chae J.-C."/>
        </authorList>
    </citation>
    <scope>NUCLEOTIDE SEQUENCE [LARGE SCALE GENOMIC DNA]</scope>
    <source>
        <strain evidence="7 8">DJ77</strain>
    </source>
</reference>
<gene>
    <name evidence="7" type="ORF">YP76_14530</name>
</gene>
<dbReference type="InterPro" id="IPR016161">
    <property type="entry name" value="Ald_DH/histidinol_DH"/>
</dbReference>
<dbReference type="PANTHER" id="PTHR43570">
    <property type="entry name" value="ALDEHYDE DEHYDROGENASE"/>
    <property type="match status" value="1"/>
</dbReference>
<feature type="active site" evidence="5">
    <location>
        <position position="252"/>
    </location>
</feature>
<dbReference type="EMBL" id="LBIC01000006">
    <property type="protein sequence ID" value="KKW91688.1"/>
    <property type="molecule type" value="Genomic_DNA"/>
</dbReference>
<dbReference type="GO" id="GO:0006081">
    <property type="term" value="P:aldehyde metabolic process"/>
    <property type="evidence" value="ECO:0007669"/>
    <property type="project" value="InterPro"/>
</dbReference>
<keyword evidence="3" id="KW-0520">NAD</keyword>
<comment type="caution">
    <text evidence="7">The sequence shown here is derived from an EMBL/GenBank/DDBJ whole genome shotgun (WGS) entry which is preliminary data.</text>
</comment>
<keyword evidence="8" id="KW-1185">Reference proteome</keyword>
<dbReference type="Pfam" id="PF00171">
    <property type="entry name" value="Aldedh"/>
    <property type="match status" value="1"/>
</dbReference>
<dbReference type="SUPFAM" id="SSF53720">
    <property type="entry name" value="ALDH-like"/>
    <property type="match status" value="1"/>
</dbReference>
<evidence type="ECO:0000313" key="8">
    <source>
        <dbReference type="Proteomes" id="UP000033874"/>
    </source>
</evidence>
<evidence type="ECO:0000256" key="5">
    <source>
        <dbReference type="PIRSR" id="PIRSR036492-1"/>
    </source>
</evidence>
<dbReference type="PANTHER" id="PTHR43570:SF20">
    <property type="entry name" value="ALDEHYDE DEHYDROGENASE ALDX-RELATED"/>
    <property type="match status" value="1"/>
</dbReference>
<comment type="similarity">
    <text evidence="1 4">Belongs to the aldehyde dehydrogenase family.</text>
</comment>
<dbReference type="InterPro" id="IPR016163">
    <property type="entry name" value="Ald_DH_C"/>
</dbReference>
<evidence type="ECO:0000256" key="3">
    <source>
        <dbReference type="ARBA" id="ARBA00023027"/>
    </source>
</evidence>
<evidence type="ECO:0000256" key="2">
    <source>
        <dbReference type="ARBA" id="ARBA00023002"/>
    </source>
</evidence>
<dbReference type="PIRSF" id="PIRSF036492">
    <property type="entry name" value="ALDH"/>
    <property type="match status" value="1"/>
</dbReference>
<dbReference type="Gene3D" id="3.40.309.10">
    <property type="entry name" value="Aldehyde Dehydrogenase, Chain A, domain 2"/>
    <property type="match status" value="1"/>
</dbReference>
<dbReference type="Proteomes" id="UP000033874">
    <property type="component" value="Unassembled WGS sequence"/>
</dbReference>
<evidence type="ECO:0000313" key="7">
    <source>
        <dbReference type="EMBL" id="KKW91688.1"/>
    </source>
</evidence>
<evidence type="ECO:0000259" key="6">
    <source>
        <dbReference type="Pfam" id="PF00171"/>
    </source>
</evidence>
<feature type="active site" evidence="5">
    <location>
        <position position="218"/>
    </location>
</feature>
<protein>
    <recommendedName>
        <fullName evidence="4">Aldehyde dehydrogenase</fullName>
    </recommendedName>
</protein>
<dbReference type="STRING" id="56193.YP76_14530"/>
<dbReference type="PATRIC" id="fig|56193.3.peg.3034"/>
<dbReference type="GO" id="GO:0005737">
    <property type="term" value="C:cytoplasm"/>
    <property type="evidence" value="ECO:0007669"/>
    <property type="project" value="TreeGrafter"/>
</dbReference>
<evidence type="ECO:0000256" key="1">
    <source>
        <dbReference type="ARBA" id="ARBA00009986"/>
    </source>
</evidence>
<accession>A0A0M3AP41</accession>